<protein>
    <submittedName>
        <fullName evidence="2">Uncharacterized protein</fullName>
    </submittedName>
</protein>
<dbReference type="AlphaFoldDB" id="A0A7W1XCH2"/>
<dbReference type="RefSeq" id="WP_152568473.1">
    <property type="nucleotide sequence ID" value="NZ_JACEIP010000026.1"/>
</dbReference>
<feature type="compositionally biased region" description="Basic residues" evidence="1">
    <location>
        <begin position="185"/>
        <end position="195"/>
    </location>
</feature>
<reference evidence="2 3" key="1">
    <citation type="submission" date="2020-07" db="EMBL/GenBank/DDBJ databases">
        <authorList>
            <person name="Feng H."/>
        </authorList>
    </citation>
    <scope>NUCLEOTIDE SEQUENCE [LARGE SCALE GENOMIC DNA]</scope>
    <source>
        <strain evidence="3">s-11</strain>
    </source>
</reference>
<accession>A0A7W1XCH2</accession>
<organism evidence="2 3">
    <name type="scientific">Thermoactinomyces daqus</name>
    <dbReference type="NCBI Taxonomy" id="1329516"/>
    <lineage>
        <taxon>Bacteria</taxon>
        <taxon>Bacillati</taxon>
        <taxon>Bacillota</taxon>
        <taxon>Bacilli</taxon>
        <taxon>Bacillales</taxon>
        <taxon>Thermoactinomycetaceae</taxon>
        <taxon>Thermoactinomyces</taxon>
    </lineage>
</organism>
<dbReference type="Proteomes" id="UP000530514">
    <property type="component" value="Unassembled WGS sequence"/>
</dbReference>
<sequence>MHKSRKRQPVRKKTVQGIRSAEHRERESGQYFYPNEMDMFGEPMGPPRHFSDDRERREMPPRMMRSEWEDDWLFGPVPGPMRRQGPMDPRGFFGPGPHPDALPFPRPDEWPPEERQGRRNVPYSPAWRPPHPEMERFSESMEFRDTWGEQRDRMRREATSRQNRRESMEEWPPAYDETVSLDGVRRRRIPRRGSR</sequence>
<comment type="caution">
    <text evidence="2">The sequence shown here is derived from an EMBL/GenBank/DDBJ whole genome shotgun (WGS) entry which is preliminary data.</text>
</comment>
<gene>
    <name evidence="2" type="ORF">H1164_14240</name>
</gene>
<feature type="compositionally biased region" description="Basic and acidic residues" evidence="1">
    <location>
        <begin position="130"/>
        <end position="168"/>
    </location>
</feature>
<evidence type="ECO:0000256" key="1">
    <source>
        <dbReference type="SAM" id="MobiDB-lite"/>
    </source>
</evidence>
<evidence type="ECO:0000313" key="2">
    <source>
        <dbReference type="EMBL" id="MBA4544043.1"/>
    </source>
</evidence>
<feature type="compositionally biased region" description="Basic residues" evidence="1">
    <location>
        <begin position="1"/>
        <end position="14"/>
    </location>
</feature>
<proteinExistence type="predicted"/>
<evidence type="ECO:0000313" key="3">
    <source>
        <dbReference type="Proteomes" id="UP000530514"/>
    </source>
</evidence>
<dbReference type="EMBL" id="JACEIP010000026">
    <property type="protein sequence ID" value="MBA4544043.1"/>
    <property type="molecule type" value="Genomic_DNA"/>
</dbReference>
<feature type="compositionally biased region" description="Pro residues" evidence="1">
    <location>
        <begin position="96"/>
        <end position="105"/>
    </location>
</feature>
<name>A0A7W1XCH2_9BACL</name>
<feature type="region of interest" description="Disordered" evidence="1">
    <location>
        <begin position="1"/>
        <end position="195"/>
    </location>
</feature>
<feature type="compositionally biased region" description="Basic and acidic residues" evidence="1">
    <location>
        <begin position="106"/>
        <end position="117"/>
    </location>
</feature>
<keyword evidence="3" id="KW-1185">Reference proteome</keyword>
<feature type="compositionally biased region" description="Basic and acidic residues" evidence="1">
    <location>
        <begin position="49"/>
        <end position="67"/>
    </location>
</feature>